<evidence type="ECO:0000256" key="6">
    <source>
        <dbReference type="SAM" id="Phobius"/>
    </source>
</evidence>
<proteinExistence type="predicted"/>
<dbReference type="PATRIC" id="fig|1245471.3.peg.3786"/>
<feature type="transmembrane region" description="Helical" evidence="6">
    <location>
        <begin position="131"/>
        <end position="156"/>
    </location>
</feature>
<keyword evidence="2" id="KW-1003">Cell membrane</keyword>
<gene>
    <name evidence="7" type="ORF">PCA10_37480</name>
</gene>
<dbReference type="HOGENOM" id="CLU_079569_1_0_6"/>
<dbReference type="PANTHER" id="PTHR30086:SF20">
    <property type="entry name" value="ARGININE EXPORTER PROTEIN ARGO-RELATED"/>
    <property type="match status" value="1"/>
</dbReference>
<evidence type="ECO:0000256" key="4">
    <source>
        <dbReference type="ARBA" id="ARBA00022989"/>
    </source>
</evidence>
<dbReference type="KEGG" id="pre:PCA10_37480"/>
<evidence type="ECO:0000256" key="3">
    <source>
        <dbReference type="ARBA" id="ARBA00022692"/>
    </source>
</evidence>
<comment type="subcellular location">
    <subcellularLocation>
        <location evidence="1">Cell membrane</location>
        <topology evidence="1">Multi-pass membrane protein</topology>
    </subcellularLocation>
</comment>
<feature type="transmembrane region" description="Helical" evidence="6">
    <location>
        <begin position="203"/>
        <end position="220"/>
    </location>
</feature>
<evidence type="ECO:0000256" key="5">
    <source>
        <dbReference type="ARBA" id="ARBA00023136"/>
    </source>
</evidence>
<evidence type="ECO:0000313" key="7">
    <source>
        <dbReference type="EMBL" id="BAN49480.1"/>
    </source>
</evidence>
<dbReference type="PANTHER" id="PTHR30086">
    <property type="entry name" value="ARGININE EXPORTER PROTEIN ARGO"/>
    <property type="match status" value="1"/>
</dbReference>
<feature type="transmembrane region" description="Helical" evidence="6">
    <location>
        <begin position="20"/>
        <end position="41"/>
    </location>
</feature>
<dbReference type="GO" id="GO:0015171">
    <property type="term" value="F:amino acid transmembrane transporter activity"/>
    <property type="evidence" value="ECO:0007669"/>
    <property type="project" value="TreeGrafter"/>
</dbReference>
<evidence type="ECO:0000256" key="2">
    <source>
        <dbReference type="ARBA" id="ARBA00022475"/>
    </source>
</evidence>
<sequence>MLYRDAARPLALVCGHYDTVTAMSLELIFAFILFAFVTSVTPGPNNMMLLASGVNFGVRRSVPHMLGISVGFMVLVMAVGLGLSQVFEQVPVLYTALRYLGAAYLLYLAWKIAGSGAPDADKAQKRPKPFTFIQAAAFQWVNPKAWVMAIGAITTYTPQENFVVNVVLIAALFALVNCPSVGLWTVAGSLLRRWLAEPRILRLFNIGMALLLVASLYPILADVHGKI</sequence>
<dbReference type="InterPro" id="IPR001123">
    <property type="entry name" value="LeuE-type"/>
</dbReference>
<dbReference type="EMBL" id="AP013068">
    <property type="protein sequence ID" value="BAN49480.1"/>
    <property type="molecule type" value="Genomic_DNA"/>
</dbReference>
<dbReference type="AlphaFoldDB" id="S6AL73"/>
<dbReference type="Proteomes" id="UP000015503">
    <property type="component" value="Chromosome"/>
</dbReference>
<evidence type="ECO:0000313" key="8">
    <source>
        <dbReference type="Proteomes" id="UP000015503"/>
    </source>
</evidence>
<dbReference type="GO" id="GO:0005886">
    <property type="term" value="C:plasma membrane"/>
    <property type="evidence" value="ECO:0007669"/>
    <property type="project" value="UniProtKB-SubCell"/>
</dbReference>
<keyword evidence="8" id="KW-1185">Reference proteome</keyword>
<reference evidence="7 8" key="1">
    <citation type="journal article" date="2013" name="Genome Announc.">
        <title>Complete Genome Sequence of the Carbazole Degrader Pseudomonas resinovorans Strain CA10 (NBRC 106553).</title>
        <authorList>
            <person name="Shintani M."/>
            <person name="Hosoyama A."/>
            <person name="Ohji S."/>
            <person name="Tsuchikane K."/>
            <person name="Takarada H."/>
            <person name="Yamazoe A."/>
            <person name="Fujita N."/>
            <person name="Nojiri H."/>
        </authorList>
    </citation>
    <scope>NUCLEOTIDE SEQUENCE [LARGE SCALE GENOMIC DNA]</scope>
    <source>
        <strain evidence="7 8">NBRC 106553</strain>
    </source>
</reference>
<evidence type="ECO:0000256" key="1">
    <source>
        <dbReference type="ARBA" id="ARBA00004651"/>
    </source>
</evidence>
<name>S6AL73_METRE</name>
<dbReference type="Pfam" id="PF01810">
    <property type="entry name" value="LysE"/>
    <property type="match status" value="1"/>
</dbReference>
<dbReference type="eggNOG" id="COG1280">
    <property type="taxonomic scope" value="Bacteria"/>
</dbReference>
<feature type="transmembrane region" description="Helical" evidence="6">
    <location>
        <begin position="92"/>
        <end position="110"/>
    </location>
</feature>
<keyword evidence="4 6" id="KW-1133">Transmembrane helix</keyword>
<feature type="transmembrane region" description="Helical" evidence="6">
    <location>
        <begin position="62"/>
        <end position="86"/>
    </location>
</feature>
<protein>
    <submittedName>
        <fullName evidence="7">Putative amino acid transporter</fullName>
    </submittedName>
</protein>
<dbReference type="GO" id="GO:0033228">
    <property type="term" value="P:cysteine export across plasma membrane"/>
    <property type="evidence" value="ECO:0007669"/>
    <property type="project" value="TreeGrafter"/>
</dbReference>
<organism evidence="7 8">
    <name type="scientific">Metapseudomonas resinovorans NBRC 106553</name>
    <dbReference type="NCBI Taxonomy" id="1245471"/>
    <lineage>
        <taxon>Bacteria</taxon>
        <taxon>Pseudomonadati</taxon>
        <taxon>Pseudomonadota</taxon>
        <taxon>Gammaproteobacteria</taxon>
        <taxon>Pseudomonadales</taxon>
        <taxon>Pseudomonadaceae</taxon>
        <taxon>Metapseudomonas</taxon>
    </lineage>
</organism>
<keyword evidence="5 6" id="KW-0472">Membrane</keyword>
<accession>S6AL73</accession>
<dbReference type="STRING" id="1245471.PCA10_37480"/>
<feature type="transmembrane region" description="Helical" evidence="6">
    <location>
        <begin position="162"/>
        <end position="191"/>
    </location>
</feature>
<keyword evidence="3 6" id="KW-0812">Transmembrane</keyword>